<protein>
    <recommendedName>
        <fullName evidence="6">Gag protease polyprotein</fullName>
    </recommendedName>
</protein>
<evidence type="ECO:0000313" key="2">
    <source>
        <dbReference type="EMBL" id="KAA0042443.1"/>
    </source>
</evidence>
<dbReference type="EMBL" id="SSTE01016048">
    <property type="protein sequence ID" value="KAA0042443.1"/>
    <property type="molecule type" value="Genomic_DNA"/>
</dbReference>
<evidence type="ECO:0000313" key="3">
    <source>
        <dbReference type="EMBL" id="TYK03505.1"/>
    </source>
</evidence>
<sequence>MRSFVTRQEKMPPRRGVRRGGGRGGRGAGHTQPEEQPVVQAANPNALITQAISPRWSSDIRICYKLL</sequence>
<reference evidence="4 5" key="1">
    <citation type="submission" date="2019-08" db="EMBL/GenBank/DDBJ databases">
        <title>Draft genome sequences of two oriental melons (Cucumis melo L. var makuwa).</title>
        <authorList>
            <person name="Kwon S.-Y."/>
        </authorList>
    </citation>
    <scope>NUCLEOTIDE SEQUENCE [LARGE SCALE GENOMIC DNA]</scope>
    <source>
        <strain evidence="5">cv. Chang Bougi</strain>
        <strain evidence="4">cv. SW 3</strain>
        <tissue evidence="2">Leaf</tissue>
    </source>
</reference>
<feature type="region of interest" description="Disordered" evidence="1">
    <location>
        <begin position="1"/>
        <end position="40"/>
    </location>
</feature>
<comment type="caution">
    <text evidence="2">The sequence shown here is derived from an EMBL/GenBank/DDBJ whole genome shotgun (WGS) entry which is preliminary data.</text>
</comment>
<accession>A0A5A7TGT1</accession>
<dbReference type="Proteomes" id="UP000321947">
    <property type="component" value="Unassembled WGS sequence"/>
</dbReference>
<evidence type="ECO:0000313" key="4">
    <source>
        <dbReference type="Proteomes" id="UP000321393"/>
    </source>
</evidence>
<evidence type="ECO:0000313" key="5">
    <source>
        <dbReference type="Proteomes" id="UP000321947"/>
    </source>
</evidence>
<dbReference type="AlphaFoldDB" id="A0A5A7TGT1"/>
<evidence type="ECO:0000256" key="1">
    <source>
        <dbReference type="SAM" id="MobiDB-lite"/>
    </source>
</evidence>
<proteinExistence type="predicted"/>
<dbReference type="Proteomes" id="UP000321393">
    <property type="component" value="Unassembled WGS sequence"/>
</dbReference>
<gene>
    <name evidence="3" type="ORF">E5676_scaffold121G001260</name>
    <name evidence="2" type="ORF">E6C27_scaffold266G00220</name>
</gene>
<organism evidence="2 4">
    <name type="scientific">Cucumis melo var. makuwa</name>
    <name type="common">Oriental melon</name>
    <dbReference type="NCBI Taxonomy" id="1194695"/>
    <lineage>
        <taxon>Eukaryota</taxon>
        <taxon>Viridiplantae</taxon>
        <taxon>Streptophyta</taxon>
        <taxon>Embryophyta</taxon>
        <taxon>Tracheophyta</taxon>
        <taxon>Spermatophyta</taxon>
        <taxon>Magnoliopsida</taxon>
        <taxon>eudicotyledons</taxon>
        <taxon>Gunneridae</taxon>
        <taxon>Pentapetalae</taxon>
        <taxon>rosids</taxon>
        <taxon>fabids</taxon>
        <taxon>Cucurbitales</taxon>
        <taxon>Cucurbitaceae</taxon>
        <taxon>Benincaseae</taxon>
        <taxon>Cucumis</taxon>
    </lineage>
</organism>
<evidence type="ECO:0008006" key="6">
    <source>
        <dbReference type="Google" id="ProtNLM"/>
    </source>
</evidence>
<dbReference type="EMBL" id="SSTD01014931">
    <property type="protein sequence ID" value="TYK03505.1"/>
    <property type="molecule type" value="Genomic_DNA"/>
</dbReference>
<name>A0A5A7TGT1_CUCMM</name>